<organism evidence="2">
    <name type="scientific">metagenome</name>
    <dbReference type="NCBI Taxonomy" id="256318"/>
    <lineage>
        <taxon>unclassified sequences</taxon>
        <taxon>metagenomes</taxon>
    </lineage>
</organism>
<name>A0A2P2BXC1_9ZZZZ</name>
<feature type="compositionally biased region" description="Acidic residues" evidence="1">
    <location>
        <begin position="43"/>
        <end position="60"/>
    </location>
</feature>
<evidence type="ECO:0000313" key="2">
    <source>
        <dbReference type="EMBL" id="CUR54398.1"/>
    </source>
</evidence>
<protein>
    <submittedName>
        <fullName evidence="2">Uncharacterized protein</fullName>
    </submittedName>
</protein>
<feature type="compositionally biased region" description="Acidic residues" evidence="1">
    <location>
        <begin position="68"/>
        <end position="78"/>
    </location>
</feature>
<feature type="compositionally biased region" description="Basic and acidic residues" evidence="1">
    <location>
        <begin position="30"/>
        <end position="42"/>
    </location>
</feature>
<sequence length="113" mass="12503">MDGMKPLLGPPVEPPQDVWSSALANAFRADPGDAEHLEHLVPEDEQEPVEVSEDQDLDDDEFHHEPDDGTADLADQDEWNPHHDDVLDHDGHLDHGDVSDVHDPGANDSDFES</sequence>
<reference evidence="2" key="1">
    <citation type="submission" date="2015-08" db="EMBL/GenBank/DDBJ databases">
        <authorList>
            <person name="Babu N.S."/>
            <person name="Beckwith C.J."/>
            <person name="Beseler K.G."/>
            <person name="Brison A."/>
            <person name="Carone J.V."/>
            <person name="Caskin T.P."/>
            <person name="Diamond M."/>
            <person name="Durham M.E."/>
            <person name="Foxe J.M."/>
            <person name="Go M."/>
            <person name="Henderson B.A."/>
            <person name="Jones I.B."/>
            <person name="McGettigan J.A."/>
            <person name="Micheletti S.J."/>
            <person name="Nasrallah M.E."/>
            <person name="Ortiz D."/>
            <person name="Piller C.R."/>
            <person name="Privatt S.R."/>
            <person name="Schneider S.L."/>
            <person name="Sharp S."/>
            <person name="Smith T.C."/>
            <person name="Stanton J.D."/>
            <person name="Ullery H.E."/>
            <person name="Wilson R.J."/>
            <person name="Serrano M.G."/>
            <person name="Buck G."/>
            <person name="Lee V."/>
            <person name="Wang Y."/>
            <person name="Carvalho R."/>
            <person name="Voegtly L."/>
            <person name="Shi R."/>
            <person name="Duckworth R."/>
            <person name="Johnson A."/>
            <person name="Loviza R."/>
            <person name="Walstead R."/>
            <person name="Shah Z."/>
            <person name="Kiflezghi M."/>
            <person name="Wade K."/>
            <person name="Ball S.L."/>
            <person name="Bradley K.W."/>
            <person name="Asai D.J."/>
            <person name="Bowman C.A."/>
            <person name="Russell D.A."/>
            <person name="Pope W.H."/>
            <person name="Jacobs-Sera D."/>
            <person name="Hendrix R.W."/>
            <person name="Hatfull G.F."/>
        </authorList>
    </citation>
    <scope>NUCLEOTIDE SEQUENCE</scope>
</reference>
<evidence type="ECO:0000256" key="1">
    <source>
        <dbReference type="SAM" id="MobiDB-lite"/>
    </source>
</evidence>
<accession>A0A2P2BXC1</accession>
<dbReference type="EMBL" id="CZKA01000007">
    <property type="protein sequence ID" value="CUR54398.1"/>
    <property type="molecule type" value="Genomic_DNA"/>
</dbReference>
<feature type="region of interest" description="Disordered" evidence="1">
    <location>
        <begin position="30"/>
        <end position="113"/>
    </location>
</feature>
<feature type="compositionally biased region" description="Basic and acidic residues" evidence="1">
    <location>
        <begin position="79"/>
        <end position="105"/>
    </location>
</feature>
<dbReference type="AlphaFoldDB" id="A0A2P2BXC1"/>
<proteinExistence type="predicted"/>
<gene>
    <name evidence="2" type="ORF">NOCA2150140</name>
</gene>